<dbReference type="Proteomes" id="UP000053797">
    <property type="component" value="Unassembled WGS sequence"/>
</dbReference>
<dbReference type="SUPFAM" id="SSF46785">
    <property type="entry name" value="Winged helix' DNA-binding domain"/>
    <property type="match status" value="1"/>
</dbReference>
<proteinExistence type="predicted"/>
<evidence type="ECO:0000256" key="3">
    <source>
        <dbReference type="ARBA" id="ARBA00023163"/>
    </source>
</evidence>
<dbReference type="GeneID" id="90836373"/>
<protein>
    <submittedName>
        <fullName evidence="5">MarR family transcriptional regulator</fullName>
    </submittedName>
</protein>
<dbReference type="Proteomes" id="UP001387110">
    <property type="component" value="Unassembled WGS sequence"/>
</dbReference>
<keyword evidence="8" id="KW-1185">Reference proteome</keyword>
<reference evidence="6 8" key="2">
    <citation type="submission" date="2023-12" db="EMBL/GenBank/DDBJ databases">
        <authorList>
            <person name="Easwaran N."/>
            <person name="Lazarus H.P.S."/>
        </authorList>
    </citation>
    <scope>NUCLEOTIDE SEQUENCE [LARGE SCALE GENOMIC DNA]</scope>
    <source>
        <strain evidence="6 8">VIT-2023</strain>
    </source>
</reference>
<dbReference type="SMART" id="SM00347">
    <property type="entry name" value="HTH_MARR"/>
    <property type="match status" value="1"/>
</dbReference>
<dbReference type="RefSeq" id="WP_023467873.1">
    <property type="nucleotide sequence ID" value="NZ_FMYN01000002.1"/>
</dbReference>
<dbReference type="GO" id="GO:0003677">
    <property type="term" value="F:DNA binding"/>
    <property type="evidence" value="ECO:0007669"/>
    <property type="project" value="UniProtKB-KW"/>
</dbReference>
<dbReference type="EMBL" id="LNQL01000002">
    <property type="protein sequence ID" value="KSU49509.1"/>
    <property type="molecule type" value="Genomic_DNA"/>
</dbReference>
<dbReference type="PANTHER" id="PTHR42756">
    <property type="entry name" value="TRANSCRIPTIONAL REGULATOR, MARR"/>
    <property type="match status" value="1"/>
</dbReference>
<evidence type="ECO:0000259" key="4">
    <source>
        <dbReference type="PROSITE" id="PS50995"/>
    </source>
</evidence>
<accession>A0A0V8GGY7</accession>
<organism evidence="5 7">
    <name type="scientific">Exiguobacterium indicum</name>
    <dbReference type="NCBI Taxonomy" id="296995"/>
    <lineage>
        <taxon>Bacteria</taxon>
        <taxon>Bacillati</taxon>
        <taxon>Bacillota</taxon>
        <taxon>Bacilli</taxon>
        <taxon>Bacillales</taxon>
        <taxon>Bacillales Family XII. Incertae Sedis</taxon>
        <taxon>Exiguobacterium</taxon>
    </lineage>
</organism>
<feature type="domain" description="HTH marR-type" evidence="4">
    <location>
        <begin position="5"/>
        <end position="137"/>
    </location>
</feature>
<dbReference type="InterPro" id="IPR036388">
    <property type="entry name" value="WH-like_DNA-bd_sf"/>
</dbReference>
<dbReference type="AlphaFoldDB" id="A0A0V8GGY7"/>
<dbReference type="InterPro" id="IPR036390">
    <property type="entry name" value="WH_DNA-bd_sf"/>
</dbReference>
<dbReference type="PROSITE" id="PS50995">
    <property type="entry name" value="HTH_MARR_2"/>
    <property type="match status" value="1"/>
</dbReference>
<name>A0A0V8GGY7_9BACL</name>
<keyword evidence="2" id="KW-0238">DNA-binding</keyword>
<keyword evidence="3" id="KW-0804">Transcription</keyword>
<dbReference type="Pfam" id="PF01047">
    <property type="entry name" value="MarR"/>
    <property type="match status" value="1"/>
</dbReference>
<sequence>MKESEWSLGMQLSRSYYAFKRAAAKRMEAFGLTPEQFSVLSELAKQDGVSQKQLALVTERDQTTIGKILDKLGKKELIVRTPDPRDRRAVLLLMTREGRDIVDRLGPELDQLQLEAFRGLSREQIEQLKETLETIHRNVT</sequence>
<evidence type="ECO:0000256" key="1">
    <source>
        <dbReference type="ARBA" id="ARBA00023015"/>
    </source>
</evidence>
<evidence type="ECO:0000313" key="5">
    <source>
        <dbReference type="EMBL" id="KSU49509.1"/>
    </source>
</evidence>
<reference evidence="5 7" key="1">
    <citation type="journal article" date="2015" name="Int. J. Syst. Evol. Microbiol.">
        <title>Exiguobacterium enclense sp. nov., isolated from sediment.</title>
        <authorList>
            <person name="Dastager S.G."/>
            <person name="Mawlankar R."/>
            <person name="Sonalkar V.V."/>
            <person name="Thorat M.N."/>
            <person name="Mual P."/>
            <person name="Verma A."/>
            <person name="Krishnamurthi S."/>
            <person name="Tang S.K."/>
            <person name="Li W.J."/>
        </authorList>
    </citation>
    <scope>NUCLEOTIDE SEQUENCE [LARGE SCALE GENOMIC DNA]</scope>
    <source>
        <strain evidence="5 7">NIO-1109</strain>
    </source>
</reference>
<evidence type="ECO:0000256" key="2">
    <source>
        <dbReference type="ARBA" id="ARBA00023125"/>
    </source>
</evidence>
<dbReference type="InterPro" id="IPR000835">
    <property type="entry name" value="HTH_MarR-typ"/>
</dbReference>
<evidence type="ECO:0000313" key="8">
    <source>
        <dbReference type="Proteomes" id="UP001387110"/>
    </source>
</evidence>
<dbReference type="EMBL" id="JBAWKY010000002">
    <property type="protein sequence ID" value="MEI4462784.1"/>
    <property type="molecule type" value="Genomic_DNA"/>
</dbReference>
<evidence type="ECO:0000313" key="6">
    <source>
        <dbReference type="EMBL" id="MEI4462784.1"/>
    </source>
</evidence>
<dbReference type="PRINTS" id="PR00598">
    <property type="entry name" value="HTHMARR"/>
</dbReference>
<keyword evidence="1" id="KW-0805">Transcription regulation</keyword>
<dbReference type="PANTHER" id="PTHR42756:SF1">
    <property type="entry name" value="TRANSCRIPTIONAL REPRESSOR OF EMRAB OPERON"/>
    <property type="match status" value="1"/>
</dbReference>
<dbReference type="OrthoDB" id="5327581at2"/>
<evidence type="ECO:0000313" key="7">
    <source>
        <dbReference type="Proteomes" id="UP000053797"/>
    </source>
</evidence>
<dbReference type="Gene3D" id="1.10.10.10">
    <property type="entry name" value="Winged helix-like DNA-binding domain superfamily/Winged helix DNA-binding domain"/>
    <property type="match status" value="1"/>
</dbReference>
<comment type="caution">
    <text evidence="5">The sequence shown here is derived from an EMBL/GenBank/DDBJ whole genome shotgun (WGS) entry which is preliminary data.</text>
</comment>
<dbReference type="GO" id="GO:0003700">
    <property type="term" value="F:DNA-binding transcription factor activity"/>
    <property type="evidence" value="ECO:0007669"/>
    <property type="project" value="InterPro"/>
</dbReference>
<gene>
    <name evidence="5" type="ORF">AS033_09075</name>
    <name evidence="6" type="ORF">SZL87_10135</name>
</gene>